<organism evidence="1 2">
    <name type="scientific">Dryococelus australis</name>
    <dbReference type="NCBI Taxonomy" id="614101"/>
    <lineage>
        <taxon>Eukaryota</taxon>
        <taxon>Metazoa</taxon>
        <taxon>Ecdysozoa</taxon>
        <taxon>Arthropoda</taxon>
        <taxon>Hexapoda</taxon>
        <taxon>Insecta</taxon>
        <taxon>Pterygota</taxon>
        <taxon>Neoptera</taxon>
        <taxon>Polyneoptera</taxon>
        <taxon>Phasmatodea</taxon>
        <taxon>Verophasmatodea</taxon>
        <taxon>Anareolatae</taxon>
        <taxon>Phasmatidae</taxon>
        <taxon>Eurycanthinae</taxon>
        <taxon>Dryococelus</taxon>
    </lineage>
</organism>
<evidence type="ECO:0000313" key="1">
    <source>
        <dbReference type="EMBL" id="KAJ8897152.1"/>
    </source>
</evidence>
<protein>
    <submittedName>
        <fullName evidence="1">Uncharacterized protein</fullName>
    </submittedName>
</protein>
<sequence>MHSGACIWRTGQHVVLVVQLTGGFTNNGFQTNVFLNTVHLPVFISDYANWARSIILTDSSVVLFFFFRTILQRVPELLLTTSTLVVPRPGEFCSNNCCLLVIFEKVHANKPGDSTATALLYVVFAQNCNPTHCLQSMCCSQIKH</sequence>
<gene>
    <name evidence="1" type="ORF">PR048_002498</name>
</gene>
<comment type="caution">
    <text evidence="1">The sequence shown here is derived from an EMBL/GenBank/DDBJ whole genome shotgun (WGS) entry which is preliminary data.</text>
</comment>
<dbReference type="Proteomes" id="UP001159363">
    <property type="component" value="Chromosome 1"/>
</dbReference>
<keyword evidence="2" id="KW-1185">Reference proteome</keyword>
<name>A0ABQ9IKE4_9NEOP</name>
<proteinExistence type="predicted"/>
<dbReference type="EMBL" id="JARBHB010000001">
    <property type="protein sequence ID" value="KAJ8897152.1"/>
    <property type="molecule type" value="Genomic_DNA"/>
</dbReference>
<reference evidence="1 2" key="1">
    <citation type="submission" date="2023-02" db="EMBL/GenBank/DDBJ databases">
        <title>LHISI_Scaffold_Assembly.</title>
        <authorList>
            <person name="Stuart O.P."/>
            <person name="Cleave R."/>
            <person name="Magrath M.J.L."/>
            <person name="Mikheyev A.S."/>
        </authorList>
    </citation>
    <scope>NUCLEOTIDE SEQUENCE [LARGE SCALE GENOMIC DNA]</scope>
    <source>
        <strain evidence="1">Daus_M_001</strain>
        <tissue evidence="1">Leg muscle</tissue>
    </source>
</reference>
<evidence type="ECO:0000313" key="2">
    <source>
        <dbReference type="Proteomes" id="UP001159363"/>
    </source>
</evidence>
<accession>A0ABQ9IKE4</accession>